<dbReference type="SUPFAM" id="SSF54534">
    <property type="entry name" value="FKBP-like"/>
    <property type="match status" value="2"/>
</dbReference>
<dbReference type="PANTHER" id="PTHR46512">
    <property type="entry name" value="PEPTIDYLPROLYL ISOMERASE"/>
    <property type="match status" value="1"/>
</dbReference>
<dbReference type="InterPro" id="IPR001179">
    <property type="entry name" value="PPIase_FKBP_dom"/>
</dbReference>
<evidence type="ECO:0000256" key="6">
    <source>
        <dbReference type="ARBA" id="ARBA00023235"/>
    </source>
</evidence>
<dbReference type="SUPFAM" id="SSF48452">
    <property type="entry name" value="TPR-like"/>
    <property type="match status" value="1"/>
</dbReference>
<dbReference type="InterPro" id="IPR011990">
    <property type="entry name" value="TPR-like_helical_dom_sf"/>
</dbReference>
<evidence type="ECO:0000256" key="3">
    <source>
        <dbReference type="ARBA" id="ARBA00022737"/>
    </source>
</evidence>
<evidence type="ECO:0000256" key="7">
    <source>
        <dbReference type="PROSITE-ProRule" id="PRU00277"/>
    </source>
</evidence>
<accession>A0AAU9W9W2</accession>
<evidence type="ECO:0000259" key="11">
    <source>
        <dbReference type="PROSITE" id="PS50059"/>
    </source>
</evidence>
<keyword evidence="13" id="KW-1185">Reference proteome</keyword>
<feature type="region of interest" description="Disordered" evidence="9">
    <location>
        <begin position="737"/>
        <end position="789"/>
    </location>
</feature>
<feature type="compositionally biased region" description="Basic and acidic residues" evidence="9">
    <location>
        <begin position="774"/>
        <end position="789"/>
    </location>
</feature>
<feature type="compositionally biased region" description="Acidic residues" evidence="9">
    <location>
        <begin position="764"/>
        <end position="773"/>
    </location>
</feature>
<dbReference type="SUPFAM" id="SSF52540">
    <property type="entry name" value="P-loop containing nucleoside triphosphate hydrolases"/>
    <property type="match status" value="1"/>
</dbReference>
<keyword evidence="10" id="KW-1133">Transmembrane helix</keyword>
<dbReference type="Gene3D" id="3.10.50.40">
    <property type="match status" value="2"/>
</dbReference>
<dbReference type="Pfam" id="PF00254">
    <property type="entry name" value="FKBP_C"/>
    <property type="match status" value="2"/>
</dbReference>
<feature type="compositionally biased region" description="Polar residues" evidence="9">
    <location>
        <begin position="1"/>
        <end position="11"/>
    </location>
</feature>
<keyword evidence="4 8" id="KW-0802">TPR repeat</keyword>
<dbReference type="InterPro" id="IPR050754">
    <property type="entry name" value="FKBP4/5/8-like"/>
</dbReference>
<evidence type="ECO:0000256" key="8">
    <source>
        <dbReference type="PROSITE-ProRule" id="PRU00339"/>
    </source>
</evidence>
<comment type="caution">
    <text evidence="12">The sequence shown here is derived from an EMBL/GenBank/DDBJ whole genome shotgun (WGS) entry which is preliminary data.</text>
</comment>
<feature type="domain" description="PPIase FKBP-type" evidence="11">
    <location>
        <begin position="163"/>
        <end position="250"/>
    </location>
</feature>
<protein>
    <recommendedName>
        <fullName evidence="2 7">peptidylprolyl isomerase</fullName>
        <ecNumber evidence="2 7">5.2.1.8</ecNumber>
    </recommendedName>
</protein>
<evidence type="ECO:0000256" key="1">
    <source>
        <dbReference type="ARBA" id="ARBA00000971"/>
    </source>
</evidence>
<dbReference type="Gene3D" id="1.25.40.10">
    <property type="entry name" value="Tetratricopeptide repeat domain"/>
    <property type="match status" value="1"/>
</dbReference>
<feature type="compositionally biased region" description="Basic and acidic residues" evidence="9">
    <location>
        <begin position="424"/>
        <end position="443"/>
    </location>
</feature>
<dbReference type="EMBL" id="CALNXJ010000010">
    <property type="protein sequence ID" value="CAH3106307.1"/>
    <property type="molecule type" value="Genomic_DNA"/>
</dbReference>
<feature type="compositionally biased region" description="Basic and acidic residues" evidence="9">
    <location>
        <begin position="15"/>
        <end position="27"/>
    </location>
</feature>
<gene>
    <name evidence="12" type="ORF">PMEA_00001442</name>
</gene>
<dbReference type="InterPro" id="IPR019734">
    <property type="entry name" value="TPR_rpt"/>
</dbReference>
<evidence type="ECO:0000256" key="9">
    <source>
        <dbReference type="SAM" id="MobiDB-lite"/>
    </source>
</evidence>
<evidence type="ECO:0000256" key="2">
    <source>
        <dbReference type="ARBA" id="ARBA00013194"/>
    </source>
</evidence>
<dbReference type="InterPro" id="IPR027417">
    <property type="entry name" value="P-loop_NTPase"/>
</dbReference>
<dbReference type="FunFam" id="3.10.50.40:FF:000013">
    <property type="entry name" value="Peptidylprolyl isomerase"/>
    <property type="match status" value="1"/>
</dbReference>
<dbReference type="SMART" id="SM00028">
    <property type="entry name" value="TPR"/>
    <property type="match status" value="3"/>
</dbReference>
<feature type="transmembrane region" description="Helical" evidence="10">
    <location>
        <begin position="499"/>
        <end position="516"/>
    </location>
</feature>
<evidence type="ECO:0000256" key="5">
    <source>
        <dbReference type="ARBA" id="ARBA00023110"/>
    </source>
</evidence>
<feature type="compositionally biased region" description="Polar residues" evidence="9">
    <location>
        <begin position="444"/>
        <end position="463"/>
    </location>
</feature>
<keyword evidence="10" id="KW-0812">Transmembrane</keyword>
<keyword evidence="6 7" id="KW-0413">Isomerase</keyword>
<evidence type="ECO:0000256" key="10">
    <source>
        <dbReference type="SAM" id="Phobius"/>
    </source>
</evidence>
<feature type="repeat" description="TPR" evidence="8">
    <location>
        <begin position="348"/>
        <end position="381"/>
    </location>
</feature>
<dbReference type="Gene3D" id="3.40.50.300">
    <property type="entry name" value="P-loop containing nucleotide triphosphate hydrolases"/>
    <property type="match status" value="1"/>
</dbReference>
<feature type="compositionally biased region" description="Basic and acidic residues" evidence="9">
    <location>
        <begin position="1229"/>
        <end position="1239"/>
    </location>
</feature>
<feature type="domain" description="PPIase FKBP-type" evidence="11">
    <location>
        <begin position="48"/>
        <end position="136"/>
    </location>
</feature>
<feature type="region of interest" description="Disordered" evidence="9">
    <location>
        <begin position="1"/>
        <end position="27"/>
    </location>
</feature>
<organism evidence="12 13">
    <name type="scientific">Pocillopora meandrina</name>
    <dbReference type="NCBI Taxonomy" id="46732"/>
    <lineage>
        <taxon>Eukaryota</taxon>
        <taxon>Metazoa</taxon>
        <taxon>Cnidaria</taxon>
        <taxon>Anthozoa</taxon>
        <taxon>Hexacorallia</taxon>
        <taxon>Scleractinia</taxon>
        <taxon>Astrocoeniina</taxon>
        <taxon>Pocilloporidae</taxon>
        <taxon>Pocillopora</taxon>
    </lineage>
</organism>
<evidence type="ECO:0000256" key="4">
    <source>
        <dbReference type="ARBA" id="ARBA00022803"/>
    </source>
</evidence>
<keyword evidence="5 7" id="KW-0697">Rotamase</keyword>
<keyword evidence="3" id="KW-0677">Repeat</keyword>
<dbReference type="GO" id="GO:0003755">
    <property type="term" value="F:peptidyl-prolyl cis-trans isomerase activity"/>
    <property type="evidence" value="ECO:0007669"/>
    <property type="project" value="UniProtKB-KW"/>
</dbReference>
<name>A0AAU9W9W2_9CNID</name>
<dbReference type="PROSITE" id="PS50059">
    <property type="entry name" value="FKBP_PPIASE"/>
    <property type="match status" value="2"/>
</dbReference>
<sequence length="1519" mass="172927">MAAESTPMNLDNESDSAKYGKDISPEKDGGVRKIIKVAGGGGDKPPIGSKVRVYYSGRFLTGEEFDSNIGKKDPFEFEHGKGVVIRGWDIAIATMEVNETSLITIKPEYAYGTEGSGTKIPPDACLQFEITLVEWKGEDITKDGHVTKIVLEKGEGYVCPNTGALCEVHIVGKCRGKVFEDREVSFLMQEGTEEGLLPGVQQAILKMNDGEKAYVWIKPGRWGFGTAGKPELNIPKDAVVEYMIHLKKFENVKENWELSNDEKISTALSLKEKGTKYFKEEKFGIAVEQYGRVVRLLDGYFSNDEKEKRDPLLLAGHLNLAACHLKLNHNFKCIKECEKVLEMDKDNVKALFRRGKARAAINDLDLAKKDFELVLKVQPNNREAQQQLNVVNSRIKHHVAKERVIFANMFERLARKEERETIADTKTRDVFQEATEEDARLNEQSKSSETTPTSLPVSGQVKSSMQVNGKAENDVEMKEDEKGGFNGIIFSWAIKTLTIFWYVTIAVVTLQFCLYRKIKRAAYFRYRSIMKPQTKRSLCLGSFLVIVTLVVLYSYCNGNSVCYTFPFLSGLDRDRLDTKPQAEVLVASVIVQAKRPLEMRTPMETQKGSYHETSGTLGDLHVKSKEEGHEGKTINVTNENVEKLHFYQNRTTDHSYLMTGGEKQYNNTQAEKTHEFKKHLLPPSDIVGKIAEEILRKANVSEEEANRELIRVEKVDEYVDREREQRRRIKQHEHSLLEKLKESRSNGGKSKEKKLVRVERVDLTDEEEEDEVPEQDKPLKQEKQVKQEKPVKPVYEARFQERAASSNTAIKRFSVEKKSNETLMSENNKSSYERRFGKTSKVNNTINNTSAVKKDGTILDSKSNKTGEALTITPPPFFAKFLKITEKEREMMNFLHNYTESNGTLFGPVLNITQEGNGTKNIEPNMAQRANMAFEQVGADTAHVREKRDRREGNLRDSLQPLIDSLLGFNNGTKDLKEPFNLSDILGKLTKGMGSQNLPATDTKQTSPPDSTALLVKFLQQGGRNRSGAAKNDTTAHTDDAYIKVIGTKLESHTSEQQSPLNLKKILLALANHIDLARQDNDSRTTNPKIQEEKSNLKILSLLLNQSTWEDLRDFNLSSALKEITGSSLKVKRHEKLEDQGSSQTQADVKIIRPEADKLGTSTPELVLNTVRNPSNSSKSEEGLSSLKYFLNATIIEKHASVSSGTGSEEPGDEGSRSVDFENQNSKTLRVEEKSEMNKQSKHGSNGILKFDAIRCDALDPKVLLYNRIFKTGSSTTEFIITNSSSRMNYHYKIGTTEDWYDKGTSRPYPGLIIRKANKLKKYPRMAFVAHFYFRRKLNLPQAHTYINQVRDPVRRLVSHYHYMRSNLRPAYRIKEFRASGEQDESLEKCFRLQHKGCQNNVMTRFFCGKHSYCRRGNGRALRKAMSNIKRYYATVGLLENYDVYLQILNKRLPKFFPKIPLEDISKFKYNSEYKFDDIPRDLIRDITRANWADVKLYSFLKKRFWQQAKTCGILTKLY</sequence>
<dbReference type="InterPro" id="IPR046357">
    <property type="entry name" value="PPIase_dom_sf"/>
</dbReference>
<dbReference type="EC" id="5.2.1.8" evidence="2 7"/>
<evidence type="ECO:0000313" key="12">
    <source>
        <dbReference type="EMBL" id="CAH3106307.1"/>
    </source>
</evidence>
<dbReference type="FunFam" id="1.25.40.10:FF:000008">
    <property type="entry name" value="Peptidylprolyl isomerase"/>
    <property type="match status" value="1"/>
</dbReference>
<dbReference type="PANTHER" id="PTHR46512:SF9">
    <property type="entry name" value="PEPTIDYLPROLYL ISOMERASE"/>
    <property type="match status" value="1"/>
</dbReference>
<proteinExistence type="predicted"/>
<dbReference type="Proteomes" id="UP001159428">
    <property type="component" value="Unassembled WGS sequence"/>
</dbReference>
<feature type="region of interest" description="Disordered" evidence="9">
    <location>
        <begin position="424"/>
        <end position="463"/>
    </location>
</feature>
<feature type="region of interest" description="Disordered" evidence="9">
    <location>
        <begin position="1201"/>
        <end position="1244"/>
    </location>
</feature>
<feature type="compositionally biased region" description="Basic and acidic residues" evidence="9">
    <location>
        <begin position="737"/>
        <end position="763"/>
    </location>
</feature>
<keyword evidence="10" id="KW-0472">Membrane</keyword>
<feature type="transmembrane region" description="Helical" evidence="10">
    <location>
        <begin position="537"/>
        <end position="555"/>
    </location>
</feature>
<reference evidence="12 13" key="1">
    <citation type="submission" date="2022-05" db="EMBL/GenBank/DDBJ databases">
        <authorList>
            <consortium name="Genoscope - CEA"/>
            <person name="William W."/>
        </authorList>
    </citation>
    <scope>NUCLEOTIDE SEQUENCE [LARGE SCALE GENOMIC DNA]</scope>
</reference>
<comment type="catalytic activity">
    <reaction evidence="1 7">
        <text>[protein]-peptidylproline (omega=180) = [protein]-peptidylproline (omega=0)</text>
        <dbReference type="Rhea" id="RHEA:16237"/>
        <dbReference type="Rhea" id="RHEA-COMP:10747"/>
        <dbReference type="Rhea" id="RHEA-COMP:10748"/>
        <dbReference type="ChEBI" id="CHEBI:83833"/>
        <dbReference type="ChEBI" id="CHEBI:83834"/>
        <dbReference type="EC" id="5.2.1.8"/>
    </reaction>
</comment>
<dbReference type="PROSITE" id="PS50005">
    <property type="entry name" value="TPR"/>
    <property type="match status" value="1"/>
</dbReference>
<evidence type="ECO:0000313" key="13">
    <source>
        <dbReference type="Proteomes" id="UP001159428"/>
    </source>
</evidence>